<evidence type="ECO:0000259" key="3">
    <source>
        <dbReference type="PROSITE" id="PS50977"/>
    </source>
</evidence>
<dbReference type="Pfam" id="PF00440">
    <property type="entry name" value="TetR_N"/>
    <property type="match status" value="1"/>
</dbReference>
<dbReference type="KEGG" id="dsa:Desal_2752"/>
<dbReference type="HOGENOM" id="CLU_1388411_0_0_7"/>
<dbReference type="OrthoDB" id="116240at2"/>
<dbReference type="STRING" id="526222.Desal_2752"/>
<dbReference type="EMBL" id="CP001649">
    <property type="protein sequence ID" value="ACS80805.1"/>
    <property type="molecule type" value="Genomic_DNA"/>
</dbReference>
<dbReference type="PANTHER" id="PTHR43479">
    <property type="entry name" value="ACREF/ENVCD OPERON REPRESSOR-RELATED"/>
    <property type="match status" value="1"/>
</dbReference>
<keyword evidence="1 2" id="KW-0238">DNA-binding</keyword>
<name>C6BZG8_MARSD</name>
<sequence length="195" mass="21531">MTNIKGKRQSERSRKQIKEALQKLLRSKSYGEISVGEIVEQADVGRSTFYRHFKSKADVMVDLHGDMFAKIFEELHSPEDWLAGHSAKIICKMFDTHLNSQATKTSIAGNIGADLDYIMRGVVSLLGKSIQTGLEKTFANTSSSVPFPVTASSIAGIYGMTFMTWKGTFPEISGEELADHVQRLIGAVIRESVAE</sequence>
<reference evidence="4 5" key="1">
    <citation type="submission" date="2009-06" db="EMBL/GenBank/DDBJ databases">
        <title>Complete sequence of Desulfovibrio salexigens DSM 2638.</title>
        <authorList>
            <consortium name="US DOE Joint Genome Institute"/>
            <person name="Lucas S."/>
            <person name="Copeland A."/>
            <person name="Lapidus A."/>
            <person name="Glavina del Rio T."/>
            <person name="Tice H."/>
            <person name="Bruce D."/>
            <person name="Goodwin L."/>
            <person name="Pitluck S."/>
            <person name="Munk A.C."/>
            <person name="Brettin T."/>
            <person name="Detter J.C."/>
            <person name="Han C."/>
            <person name="Tapia R."/>
            <person name="Larimer F."/>
            <person name="Land M."/>
            <person name="Hauser L."/>
            <person name="Kyrpides N."/>
            <person name="Anderson I."/>
            <person name="Wall J.D."/>
            <person name="Arkin A.P."/>
            <person name="Dehal P."/>
            <person name="Chivian D."/>
            <person name="Giles B."/>
            <person name="Hazen T.C."/>
        </authorList>
    </citation>
    <scope>NUCLEOTIDE SEQUENCE [LARGE SCALE GENOMIC DNA]</scope>
    <source>
        <strain evidence="5">ATCC 14822 / DSM 2638 / NCIMB 8403 / VKM B-1763</strain>
    </source>
</reference>
<dbReference type="Proteomes" id="UP000002601">
    <property type="component" value="Chromosome"/>
</dbReference>
<dbReference type="eggNOG" id="COG1309">
    <property type="taxonomic scope" value="Bacteria"/>
</dbReference>
<evidence type="ECO:0000256" key="2">
    <source>
        <dbReference type="PROSITE-ProRule" id="PRU00335"/>
    </source>
</evidence>
<dbReference type="AlphaFoldDB" id="C6BZG8"/>
<dbReference type="InterPro" id="IPR001647">
    <property type="entry name" value="HTH_TetR"/>
</dbReference>
<dbReference type="RefSeq" id="WP_015852621.1">
    <property type="nucleotide sequence ID" value="NC_012881.1"/>
</dbReference>
<evidence type="ECO:0000256" key="1">
    <source>
        <dbReference type="ARBA" id="ARBA00023125"/>
    </source>
</evidence>
<proteinExistence type="predicted"/>
<dbReference type="PRINTS" id="PR00455">
    <property type="entry name" value="HTHTETR"/>
</dbReference>
<dbReference type="Gene3D" id="1.10.357.10">
    <property type="entry name" value="Tetracycline Repressor, domain 2"/>
    <property type="match status" value="1"/>
</dbReference>
<evidence type="ECO:0000313" key="5">
    <source>
        <dbReference type="Proteomes" id="UP000002601"/>
    </source>
</evidence>
<dbReference type="InterPro" id="IPR009057">
    <property type="entry name" value="Homeodomain-like_sf"/>
</dbReference>
<evidence type="ECO:0000313" key="4">
    <source>
        <dbReference type="EMBL" id="ACS80805.1"/>
    </source>
</evidence>
<dbReference type="PROSITE" id="PS50977">
    <property type="entry name" value="HTH_TETR_2"/>
    <property type="match status" value="1"/>
</dbReference>
<dbReference type="GO" id="GO:0003677">
    <property type="term" value="F:DNA binding"/>
    <property type="evidence" value="ECO:0007669"/>
    <property type="project" value="UniProtKB-UniRule"/>
</dbReference>
<organism evidence="4 5">
    <name type="scientific">Maridesulfovibrio salexigens (strain ATCC 14822 / DSM 2638 / NCIMB 8403 / VKM B-1763)</name>
    <name type="common">Desulfovibrio salexigens</name>
    <dbReference type="NCBI Taxonomy" id="526222"/>
    <lineage>
        <taxon>Bacteria</taxon>
        <taxon>Pseudomonadati</taxon>
        <taxon>Thermodesulfobacteriota</taxon>
        <taxon>Desulfovibrionia</taxon>
        <taxon>Desulfovibrionales</taxon>
        <taxon>Desulfovibrionaceae</taxon>
        <taxon>Maridesulfovibrio</taxon>
    </lineage>
</organism>
<feature type="DNA-binding region" description="H-T-H motif" evidence="2">
    <location>
        <begin position="34"/>
        <end position="53"/>
    </location>
</feature>
<protein>
    <submittedName>
        <fullName evidence="4">Transcriptional regulator, TetR family</fullName>
    </submittedName>
</protein>
<dbReference type="SUPFAM" id="SSF46689">
    <property type="entry name" value="Homeodomain-like"/>
    <property type="match status" value="1"/>
</dbReference>
<accession>C6BZG8</accession>
<gene>
    <name evidence="4" type="ordered locus">Desal_2752</name>
</gene>
<dbReference type="InterPro" id="IPR050624">
    <property type="entry name" value="HTH-type_Tx_Regulator"/>
</dbReference>
<feature type="domain" description="HTH tetR-type" evidence="3">
    <location>
        <begin position="11"/>
        <end position="71"/>
    </location>
</feature>
<keyword evidence="5" id="KW-1185">Reference proteome</keyword>
<dbReference type="PANTHER" id="PTHR43479:SF11">
    <property type="entry name" value="ACREF_ENVCD OPERON REPRESSOR-RELATED"/>
    <property type="match status" value="1"/>
</dbReference>